<name>A0ABS2V516_9ACTN</name>
<keyword evidence="2" id="KW-1185">Reference proteome</keyword>
<accession>A0ABS2V516</accession>
<sequence length="94" mass="10801">MSNMQERGRLGDILLREFNTYVAAPVEAGHDWEVVWSAAVWPEGDRLYWLRSRFLLARECASMVGHQFSDSAITNLGREYVEYRALFPAGPPRL</sequence>
<gene>
    <name evidence="1" type="ORF">JE024_36730</name>
</gene>
<dbReference type="Proteomes" id="UP000664109">
    <property type="component" value="Unassembled WGS sequence"/>
</dbReference>
<comment type="caution">
    <text evidence="1">The sequence shown here is derived from an EMBL/GenBank/DDBJ whole genome shotgun (WGS) entry which is preliminary data.</text>
</comment>
<dbReference type="EMBL" id="JAFEJA010000002">
    <property type="protein sequence ID" value="MBM9624120.1"/>
    <property type="molecule type" value="Genomic_DNA"/>
</dbReference>
<proteinExistence type="predicted"/>
<evidence type="ECO:0000313" key="2">
    <source>
        <dbReference type="Proteomes" id="UP000664109"/>
    </source>
</evidence>
<dbReference type="RefSeq" id="WP_205378161.1">
    <property type="nucleotide sequence ID" value="NZ_JAFEJA010000002.1"/>
</dbReference>
<protein>
    <submittedName>
        <fullName evidence="1">Uncharacterized protein</fullName>
    </submittedName>
</protein>
<organism evidence="1 2">
    <name type="scientific">Streptomyces zhihengii</name>
    <dbReference type="NCBI Taxonomy" id="1818004"/>
    <lineage>
        <taxon>Bacteria</taxon>
        <taxon>Bacillati</taxon>
        <taxon>Actinomycetota</taxon>
        <taxon>Actinomycetes</taxon>
        <taxon>Kitasatosporales</taxon>
        <taxon>Streptomycetaceae</taxon>
        <taxon>Streptomyces</taxon>
    </lineage>
</organism>
<reference evidence="1 2" key="1">
    <citation type="journal article" date="2016" name="Arch. Microbiol.">
        <title>Streptomyces zhihengii sp. nov., isolated from rhizospheric soil of Psammosilene tunicoides.</title>
        <authorList>
            <person name="Huang M.J."/>
            <person name="Fei J.J."/>
            <person name="Salam N."/>
            <person name="Kim C.J."/>
            <person name="Hozzein W.N."/>
            <person name="Xiao M."/>
            <person name="Huang H.Q."/>
            <person name="Li W.J."/>
        </authorList>
    </citation>
    <scope>NUCLEOTIDE SEQUENCE [LARGE SCALE GENOMIC DNA]</scope>
    <source>
        <strain evidence="1 2">YIM T102</strain>
    </source>
</reference>
<evidence type="ECO:0000313" key="1">
    <source>
        <dbReference type="EMBL" id="MBM9624120.1"/>
    </source>
</evidence>